<feature type="transmembrane region" description="Helical" evidence="1">
    <location>
        <begin position="39"/>
        <end position="60"/>
    </location>
</feature>
<dbReference type="RefSeq" id="WP_220249956.1">
    <property type="nucleotide sequence ID" value="NZ_JAICCF010000002.1"/>
</dbReference>
<dbReference type="EMBL" id="JAICCF010000002">
    <property type="protein sequence ID" value="MBW8684743.1"/>
    <property type="molecule type" value="Genomic_DNA"/>
</dbReference>
<keyword evidence="1" id="KW-0812">Transmembrane</keyword>
<reference evidence="2 3" key="1">
    <citation type="submission" date="2021-08" db="EMBL/GenBank/DDBJ databases">
        <title>The genome sequence of Chitinophaga sp. B61.</title>
        <authorList>
            <person name="Zhang X."/>
        </authorList>
    </citation>
    <scope>NUCLEOTIDE SEQUENCE [LARGE SCALE GENOMIC DNA]</scope>
    <source>
        <strain evidence="2 3">B61</strain>
    </source>
</reference>
<evidence type="ECO:0000256" key="1">
    <source>
        <dbReference type="SAM" id="Phobius"/>
    </source>
</evidence>
<gene>
    <name evidence="2" type="ORF">K1Y79_10420</name>
</gene>
<sequence>MSAIAHVITAALEILINKATVKHIENDWEGRYTLRMQKAYYILGWICGLIAITPVLVLTFEVPTDIAGWIAFGGIFLGAGFFAVLSILYYRNHQVIFDKKYIEVTSPIRNVTTTTWDKVVKVKYSYNAGLITLIDRDGQKLKINHHLIGLHTFLSVLENKTGFRPKL</sequence>
<feature type="transmembrane region" description="Helical" evidence="1">
    <location>
        <begin position="66"/>
        <end position="90"/>
    </location>
</feature>
<keyword evidence="1" id="KW-1133">Transmembrane helix</keyword>
<keyword evidence="1" id="KW-0472">Membrane</keyword>
<protein>
    <submittedName>
        <fullName evidence="2">Uncharacterized protein</fullName>
    </submittedName>
</protein>
<dbReference type="Proteomes" id="UP000812961">
    <property type="component" value="Unassembled WGS sequence"/>
</dbReference>
<keyword evidence="3" id="KW-1185">Reference proteome</keyword>
<evidence type="ECO:0000313" key="3">
    <source>
        <dbReference type="Proteomes" id="UP000812961"/>
    </source>
</evidence>
<comment type="caution">
    <text evidence="2">The sequence shown here is derived from an EMBL/GenBank/DDBJ whole genome shotgun (WGS) entry which is preliminary data.</text>
</comment>
<organism evidence="2 3">
    <name type="scientific">Chitinophaga rhizophila</name>
    <dbReference type="NCBI Taxonomy" id="2866212"/>
    <lineage>
        <taxon>Bacteria</taxon>
        <taxon>Pseudomonadati</taxon>
        <taxon>Bacteroidota</taxon>
        <taxon>Chitinophagia</taxon>
        <taxon>Chitinophagales</taxon>
        <taxon>Chitinophagaceae</taxon>
        <taxon>Chitinophaga</taxon>
    </lineage>
</organism>
<name>A0ABS7GAP7_9BACT</name>
<evidence type="ECO:0000313" key="2">
    <source>
        <dbReference type="EMBL" id="MBW8684743.1"/>
    </source>
</evidence>
<proteinExistence type="predicted"/>
<accession>A0ABS7GAP7</accession>